<organism evidence="1 2">
    <name type="scientific">Microbotryum saponariae</name>
    <dbReference type="NCBI Taxonomy" id="289078"/>
    <lineage>
        <taxon>Eukaryota</taxon>
        <taxon>Fungi</taxon>
        <taxon>Dikarya</taxon>
        <taxon>Basidiomycota</taxon>
        <taxon>Pucciniomycotina</taxon>
        <taxon>Microbotryomycetes</taxon>
        <taxon>Microbotryales</taxon>
        <taxon>Microbotryaceae</taxon>
        <taxon>Microbotryum</taxon>
    </lineage>
</organism>
<evidence type="ECO:0000313" key="1">
    <source>
        <dbReference type="EMBL" id="SCZ96562.1"/>
    </source>
</evidence>
<name>A0A2X0N4T0_9BASI</name>
<protein>
    <submittedName>
        <fullName evidence="1">BZ3500_MvSof-1268-A1-R1_Chr8-2g10301 protein</fullName>
    </submittedName>
</protein>
<accession>A0A2X0N4T0</accession>
<dbReference type="AlphaFoldDB" id="A0A2X0N4T0"/>
<evidence type="ECO:0000313" key="2">
    <source>
        <dbReference type="Proteomes" id="UP000249723"/>
    </source>
</evidence>
<dbReference type="Proteomes" id="UP000249723">
    <property type="component" value="Unassembled WGS sequence"/>
</dbReference>
<keyword evidence="2" id="KW-1185">Reference proteome</keyword>
<sequence>MLSDLDESTKFSPRTPADSLVHCNDSRRQALTSELLALSSLEAFSHPFSSFKKIYAFKADRLDFTFARANAPFPLATHSHHSHHLTRLGLGTDRTTLHLDVTCFHIAHMRHAISKMHLDLSQLQLDVSPQPD</sequence>
<gene>
    <name evidence="1" type="ORF">BZ3500_MVSOF-1268-A1-R1_CHR8-2G10301</name>
</gene>
<reference evidence="1" key="1">
    <citation type="submission" date="2016-10" db="EMBL/GenBank/DDBJ databases">
        <authorList>
            <person name="Cai Z."/>
        </authorList>
    </citation>
    <scope>NUCLEOTIDE SEQUENCE [LARGE SCALE GENOMIC DNA]</scope>
</reference>
<proteinExistence type="predicted"/>
<dbReference type="EMBL" id="FMWP01000088">
    <property type="protein sequence ID" value="SCZ96562.1"/>
    <property type="molecule type" value="Genomic_DNA"/>
</dbReference>